<evidence type="ECO:0000313" key="3">
    <source>
        <dbReference type="Proteomes" id="UP000565579"/>
    </source>
</evidence>
<feature type="transmembrane region" description="Helical" evidence="1">
    <location>
        <begin position="52"/>
        <end position="72"/>
    </location>
</feature>
<dbReference type="EMBL" id="JACHMI010000001">
    <property type="protein sequence ID" value="MBB6546744.1"/>
    <property type="molecule type" value="Genomic_DNA"/>
</dbReference>
<dbReference type="Proteomes" id="UP000565579">
    <property type="component" value="Unassembled WGS sequence"/>
</dbReference>
<keyword evidence="1" id="KW-0812">Transmembrane</keyword>
<reference evidence="2 3" key="1">
    <citation type="submission" date="2020-08" db="EMBL/GenBank/DDBJ databases">
        <title>Sequencing the genomes of 1000 actinobacteria strains.</title>
        <authorList>
            <person name="Klenk H.-P."/>
        </authorList>
    </citation>
    <scope>NUCLEOTIDE SEQUENCE [LARGE SCALE GENOMIC DNA]</scope>
    <source>
        <strain evidence="2 3">DSM 43768</strain>
    </source>
</reference>
<protein>
    <submittedName>
        <fullName evidence="2">Uncharacterized protein</fullName>
    </submittedName>
</protein>
<keyword evidence="3" id="KW-1185">Reference proteome</keyword>
<keyword evidence="1" id="KW-1133">Transmembrane helix</keyword>
<dbReference type="AlphaFoldDB" id="A0A7X0NNJ3"/>
<comment type="caution">
    <text evidence="2">The sequence shown here is derived from an EMBL/GenBank/DDBJ whole genome shotgun (WGS) entry which is preliminary data.</text>
</comment>
<dbReference type="RefSeq" id="WP_185101498.1">
    <property type="nucleotide sequence ID" value="NZ_JACHMI010000001.1"/>
</dbReference>
<sequence length="298" mass="31218">MNIADLARVRDEDLAGEPAGQASGAGARALMESIMATGREPARRGRVPLRRAAGLGVLAAGLAAALVVWTPLGGPATEYANAAVSLRTGEDFIEVEINDPEADAAKFTEAFRAVGLDAEVRNAPVAPQDVGKLVGPHTEGEFPPGTGITIHTRQEGCRSAWCGRVSMPVGLTGKVVFGIGRPAAPGELWSTPVQADFYADGGVVQGYNPRGKPVAQVRATYERAGIKKISYVVMWLNPDGSGGGYDVDAAHVKDDWPVEGAWRIASDAVTVHVAAPAGVPRDSLPKIDGPSRPAWWKD</sequence>
<proteinExistence type="predicted"/>
<evidence type="ECO:0000256" key="1">
    <source>
        <dbReference type="SAM" id="Phobius"/>
    </source>
</evidence>
<name>A0A7X0NNJ3_9ACTN</name>
<organism evidence="2 3">
    <name type="scientific">Nonomuraea rubra</name>
    <dbReference type="NCBI Taxonomy" id="46180"/>
    <lineage>
        <taxon>Bacteria</taxon>
        <taxon>Bacillati</taxon>
        <taxon>Actinomycetota</taxon>
        <taxon>Actinomycetes</taxon>
        <taxon>Streptosporangiales</taxon>
        <taxon>Streptosporangiaceae</taxon>
        <taxon>Nonomuraea</taxon>
    </lineage>
</organism>
<gene>
    <name evidence="2" type="ORF">HD593_001539</name>
</gene>
<keyword evidence="1" id="KW-0472">Membrane</keyword>
<evidence type="ECO:0000313" key="2">
    <source>
        <dbReference type="EMBL" id="MBB6546744.1"/>
    </source>
</evidence>
<accession>A0A7X0NNJ3</accession>